<feature type="transmembrane region" description="Helical" evidence="8">
    <location>
        <begin position="342"/>
        <end position="365"/>
    </location>
</feature>
<feature type="transmembrane region" description="Helical" evidence="8">
    <location>
        <begin position="89"/>
        <end position="105"/>
    </location>
</feature>
<dbReference type="EMBL" id="JAPYYP010000029">
    <property type="protein sequence ID" value="MDA5110280.1"/>
    <property type="molecule type" value="Genomic_DNA"/>
</dbReference>
<feature type="transmembrane region" description="Helical" evidence="8">
    <location>
        <begin position="371"/>
        <end position="392"/>
    </location>
</feature>
<dbReference type="GO" id="GO:0015528">
    <property type="term" value="F:lactose:proton symporter activity"/>
    <property type="evidence" value="ECO:0007669"/>
    <property type="project" value="TreeGrafter"/>
</dbReference>
<feature type="transmembrane region" description="Helical" evidence="8">
    <location>
        <begin position="111"/>
        <end position="127"/>
    </location>
</feature>
<evidence type="ECO:0000256" key="4">
    <source>
        <dbReference type="ARBA" id="ARBA00022519"/>
    </source>
</evidence>
<feature type="transmembrane region" description="Helical" evidence="8">
    <location>
        <begin position="212"/>
        <end position="232"/>
    </location>
</feature>
<accession>A0A9X3TTX9</accession>
<evidence type="ECO:0000256" key="6">
    <source>
        <dbReference type="ARBA" id="ARBA00022989"/>
    </source>
</evidence>
<feature type="transmembrane region" description="Helical" evidence="8">
    <location>
        <begin position="308"/>
        <end position="330"/>
    </location>
</feature>
<name>A0A9X3TTX9_9BACL</name>
<dbReference type="Gene3D" id="1.20.1250.20">
    <property type="entry name" value="MFS general substrate transporter like domains"/>
    <property type="match status" value="2"/>
</dbReference>
<feature type="transmembrane region" description="Helical" evidence="8">
    <location>
        <begin position="180"/>
        <end position="200"/>
    </location>
</feature>
<keyword evidence="4" id="KW-0997">Cell inner membrane</keyword>
<dbReference type="InterPro" id="IPR036259">
    <property type="entry name" value="MFS_trans_sf"/>
</dbReference>
<evidence type="ECO:0000313" key="11">
    <source>
        <dbReference type="Proteomes" id="UP001151071"/>
    </source>
</evidence>
<dbReference type="RefSeq" id="WP_271140683.1">
    <property type="nucleotide sequence ID" value="NZ_JAPYYP010000029.1"/>
</dbReference>
<protein>
    <submittedName>
        <fullName evidence="10">MFS transporter</fullName>
    </submittedName>
</protein>
<keyword evidence="7 8" id="KW-0472">Membrane</keyword>
<organism evidence="10 11">
    <name type="scientific">Brevibacillus thermoruber</name>
    <dbReference type="NCBI Taxonomy" id="33942"/>
    <lineage>
        <taxon>Bacteria</taxon>
        <taxon>Bacillati</taxon>
        <taxon>Bacillota</taxon>
        <taxon>Bacilli</taxon>
        <taxon>Bacillales</taxon>
        <taxon>Paenibacillaceae</taxon>
        <taxon>Brevibacillus</taxon>
    </lineage>
</organism>
<dbReference type="InterPro" id="IPR024989">
    <property type="entry name" value="MFS_assoc_dom"/>
</dbReference>
<keyword evidence="5 8" id="KW-0812">Transmembrane</keyword>
<feature type="transmembrane region" description="Helical" evidence="8">
    <location>
        <begin position="56"/>
        <end position="77"/>
    </location>
</feature>
<evidence type="ECO:0000256" key="3">
    <source>
        <dbReference type="ARBA" id="ARBA00022475"/>
    </source>
</evidence>
<keyword evidence="6 8" id="KW-1133">Transmembrane helix</keyword>
<evidence type="ECO:0000256" key="2">
    <source>
        <dbReference type="ARBA" id="ARBA00022448"/>
    </source>
</evidence>
<keyword evidence="2" id="KW-0813">Transport</keyword>
<feature type="transmembrane region" description="Helical" evidence="8">
    <location>
        <begin position="28"/>
        <end position="50"/>
    </location>
</feature>
<comment type="subcellular location">
    <subcellularLocation>
        <location evidence="1">Cell inner membrane</location>
        <topology evidence="1">Multi-pass membrane protein</topology>
    </subcellularLocation>
</comment>
<feature type="transmembrane region" description="Helical" evidence="8">
    <location>
        <begin position="283"/>
        <end position="302"/>
    </location>
</feature>
<dbReference type="GO" id="GO:0005886">
    <property type="term" value="C:plasma membrane"/>
    <property type="evidence" value="ECO:0007669"/>
    <property type="project" value="UniProtKB-SubCell"/>
</dbReference>
<dbReference type="Proteomes" id="UP001151071">
    <property type="component" value="Unassembled WGS sequence"/>
</dbReference>
<evidence type="ECO:0000313" key="10">
    <source>
        <dbReference type="EMBL" id="MDA5110280.1"/>
    </source>
</evidence>
<feature type="transmembrane region" description="Helical" evidence="8">
    <location>
        <begin position="252"/>
        <end position="276"/>
    </location>
</feature>
<comment type="caution">
    <text evidence="10">The sequence shown here is derived from an EMBL/GenBank/DDBJ whole genome shotgun (WGS) entry which is preliminary data.</text>
</comment>
<evidence type="ECO:0000256" key="5">
    <source>
        <dbReference type="ARBA" id="ARBA00022692"/>
    </source>
</evidence>
<feature type="domain" description="Major facilitator superfamily associated" evidence="9">
    <location>
        <begin position="27"/>
        <end position="374"/>
    </location>
</feature>
<evidence type="ECO:0000259" key="9">
    <source>
        <dbReference type="Pfam" id="PF12832"/>
    </source>
</evidence>
<dbReference type="AlphaFoldDB" id="A0A9X3TTX9"/>
<feature type="transmembrane region" description="Helical" evidence="8">
    <location>
        <begin position="148"/>
        <end position="168"/>
    </location>
</feature>
<reference evidence="10" key="1">
    <citation type="submission" date="2022-12" db="EMBL/GenBank/DDBJ databases">
        <title>Draft genome sequence of the thermophilic strain Brevibacillus thermoruber HT42, isolated from Los Humeros, Puebla, Mexico, with biotechnological potential.</title>
        <authorList>
            <person name="Lara Sanchez J."/>
            <person name="Solis Palacios R."/>
            <person name="Bustos Baena A.S."/>
            <person name="Ruz Baez A.E."/>
            <person name="Espinosa Luna G."/>
            <person name="Oliart Ros R.M."/>
        </authorList>
    </citation>
    <scope>NUCLEOTIDE SEQUENCE</scope>
    <source>
        <strain evidence="10">HT42</strain>
    </source>
</reference>
<dbReference type="Pfam" id="PF12832">
    <property type="entry name" value="MFS_1_like"/>
    <property type="match status" value="1"/>
</dbReference>
<keyword evidence="3" id="KW-1003">Cell membrane</keyword>
<evidence type="ECO:0000256" key="7">
    <source>
        <dbReference type="ARBA" id="ARBA00023136"/>
    </source>
</evidence>
<sequence>MRSSRSSPDKRTETGEGRTMLAVQFLRAYNFFYFSLLAVFISFLPVYLTFRGVSPAQIGVLIGMGSFVGILSQPLWGMVSDRYKTIKKIVLLTLGISVAVGFALFQSVHPAALFLLVGAMYLFMLPTDPLTESLNYRVAEQHGLSFGAIRTFGAIGYASASLIVGFAVDRLGMERLSWVYGVYGLLAFAFCLAVPDAPASGKRLSFADLRRFFAYPATLRFFLLVLVAAIPHRTNDSFLGVFVQSLGGTSGMVGQAWFVAAISEVAFFALSAWLLRTGSEIKWITLAAGLYAVRYALCAVAADPIWVVYLQVMQGITFAVFYTATIQYLYRIIPEEWKATGQTVLAVLFFGVSGIVGSIAGGWLFQHLGGSALYLGMAGVSLAGCLYSLTLWPRGTAST</sequence>
<evidence type="ECO:0000256" key="8">
    <source>
        <dbReference type="SAM" id="Phobius"/>
    </source>
</evidence>
<keyword evidence="11" id="KW-1185">Reference proteome</keyword>
<dbReference type="PANTHER" id="PTHR23522:SF10">
    <property type="entry name" value="3-PHENYLPROPIONIC ACID TRANSPORTER-RELATED"/>
    <property type="match status" value="1"/>
</dbReference>
<dbReference type="SUPFAM" id="SSF103473">
    <property type="entry name" value="MFS general substrate transporter"/>
    <property type="match status" value="1"/>
</dbReference>
<dbReference type="GO" id="GO:0030395">
    <property type="term" value="F:lactose binding"/>
    <property type="evidence" value="ECO:0007669"/>
    <property type="project" value="TreeGrafter"/>
</dbReference>
<dbReference type="PANTHER" id="PTHR23522">
    <property type="entry name" value="BLL5896 PROTEIN"/>
    <property type="match status" value="1"/>
</dbReference>
<gene>
    <name evidence="10" type="ORF">O3V59_18125</name>
</gene>
<evidence type="ECO:0000256" key="1">
    <source>
        <dbReference type="ARBA" id="ARBA00004429"/>
    </source>
</evidence>
<proteinExistence type="predicted"/>